<sequence length="740" mass="79344">MNKLRHFFLPILLVSMNFLMAQTTAKLEWAKHMDGGNYNDAPYDVITDAAGNVYITGEFTGTVDFDPGIGTLNLNSGSTLYPSIFIQKLDANGNLVWAKSLGKSYADDMGYALALDEAGSLYITGVFSGPTDFNPSPWVDTLFSNGGLDAFILKLDAGGNYQWAKALGGGNSDYGYAITTDTFGYVYASGIFRLTADLDPGPAVQNVTSQGGWDIYIEKLDTAGNLIWVKTIGGSSDEHIEDLITDHAGNIYLTGSFEGSPDFDPGAGTYSIPSDGNEDIFVQKLDSSGNFVWVNTMGGSYSDRAQCIKLDDAGNIYITGYFRGTADFDPSPATHNITGNGYQDIFIEKFDPAGNFLWVKTMGGTASDYGEELVLDANNDIYVVGSFVGTVDFHTGTAVVELTSEGYQDIFVQKIDNNGQLIWAERFGGTSNDKAYATTIGPAGNLKVSGYFRNISDFDPGPGVYNLGSTNSRDIFVLSLSECIPATTTITETVCNSYTAPDGQVYTASGQYTAELQSASGCDSIITIDLTVNHNQSSTIFETVCDTSYTAPNGIIYGSSGTYLATIPNAAGCDSTITIHLTVTSLDSSISKSGDLLTSNATNVTYQWIDCSNGNSPILGATNQTFTPPVSGLYAVQIAGLGCQKTSNCWQVSLTGINQVKSLPGVKIYPNPSQQFLYIEKGNQDFLELTIINNLGVTVLQEKTLNDLIELDLKKLPAGVFYLTVSDGKQKTSNKVIKLN</sequence>
<dbReference type="Pfam" id="PF18962">
    <property type="entry name" value="Por_Secre_tail"/>
    <property type="match status" value="1"/>
</dbReference>
<evidence type="ECO:0000256" key="1">
    <source>
        <dbReference type="SAM" id="SignalP"/>
    </source>
</evidence>
<keyword evidence="1" id="KW-0732">Signal</keyword>
<keyword evidence="4" id="KW-1185">Reference proteome</keyword>
<dbReference type="Proteomes" id="UP001060919">
    <property type="component" value="Chromosome"/>
</dbReference>
<name>A0A915YKV4_9BACT</name>
<proteinExistence type="predicted"/>
<dbReference type="NCBIfam" id="TIGR04183">
    <property type="entry name" value="Por_Secre_tail"/>
    <property type="match status" value="1"/>
</dbReference>
<dbReference type="SUPFAM" id="SSF101898">
    <property type="entry name" value="NHL repeat"/>
    <property type="match status" value="1"/>
</dbReference>
<dbReference type="RefSeq" id="WP_264790020.1">
    <property type="nucleotide sequence ID" value="NZ_AP026867.1"/>
</dbReference>
<feature type="chain" id="PRO_5037564663" evidence="1">
    <location>
        <begin position="22"/>
        <end position="740"/>
    </location>
</feature>
<dbReference type="EMBL" id="AP026867">
    <property type="protein sequence ID" value="BDS14812.1"/>
    <property type="molecule type" value="Genomic_DNA"/>
</dbReference>
<dbReference type="InterPro" id="IPR026444">
    <property type="entry name" value="Secre_tail"/>
</dbReference>
<evidence type="ECO:0000259" key="2">
    <source>
        <dbReference type="Pfam" id="PF18962"/>
    </source>
</evidence>
<evidence type="ECO:0000313" key="4">
    <source>
        <dbReference type="Proteomes" id="UP001060919"/>
    </source>
</evidence>
<dbReference type="InterPro" id="IPR011042">
    <property type="entry name" value="6-blade_b-propeller_TolB-like"/>
</dbReference>
<organism evidence="3 4">
    <name type="scientific">Aureispira anguillae</name>
    <dbReference type="NCBI Taxonomy" id="2864201"/>
    <lineage>
        <taxon>Bacteria</taxon>
        <taxon>Pseudomonadati</taxon>
        <taxon>Bacteroidota</taxon>
        <taxon>Saprospiria</taxon>
        <taxon>Saprospirales</taxon>
        <taxon>Saprospiraceae</taxon>
        <taxon>Aureispira</taxon>
    </lineage>
</organism>
<evidence type="ECO:0000313" key="3">
    <source>
        <dbReference type="EMBL" id="BDS14812.1"/>
    </source>
</evidence>
<dbReference type="PANTHER" id="PTHR35580">
    <property type="entry name" value="CELL SURFACE GLYCOPROTEIN (S-LAYER PROTEIN)-LIKE PROTEIN"/>
    <property type="match status" value="1"/>
</dbReference>
<protein>
    <submittedName>
        <fullName evidence="3">T9SS type A sorting domain-containing protein</fullName>
    </submittedName>
</protein>
<dbReference type="PANTHER" id="PTHR35580:SF1">
    <property type="entry name" value="PHYTASE-LIKE DOMAIN-CONTAINING PROTEIN"/>
    <property type="match status" value="1"/>
</dbReference>
<feature type="domain" description="Secretion system C-terminal sorting" evidence="2">
    <location>
        <begin position="668"/>
        <end position="737"/>
    </location>
</feature>
<dbReference type="KEGG" id="aup:AsAng_0055940"/>
<dbReference type="AlphaFoldDB" id="A0A915YKV4"/>
<accession>A0A915YKV4</accession>
<reference evidence="3" key="1">
    <citation type="submission" date="2022-09" db="EMBL/GenBank/DDBJ databases">
        <title>Aureispira anguillicida sp. nov., isolated from Leptocephalus of Japanese eel Anguilla japonica.</title>
        <authorList>
            <person name="Yuasa K."/>
            <person name="Mekata T."/>
            <person name="Ikunari K."/>
        </authorList>
    </citation>
    <scope>NUCLEOTIDE SEQUENCE</scope>
    <source>
        <strain evidence="3">EL160426</strain>
    </source>
</reference>
<feature type="signal peptide" evidence="1">
    <location>
        <begin position="1"/>
        <end position="21"/>
    </location>
</feature>
<dbReference type="Gene3D" id="2.120.10.30">
    <property type="entry name" value="TolB, C-terminal domain"/>
    <property type="match status" value="1"/>
</dbReference>
<gene>
    <name evidence="3" type="ORF">AsAng_0055940</name>
</gene>
<dbReference type="InterPro" id="IPR052918">
    <property type="entry name" value="Motility_Chemotaxis_Reg"/>
</dbReference>